<dbReference type="Proteomes" id="UP000050865">
    <property type="component" value="Unassembled WGS sequence"/>
</dbReference>
<dbReference type="STRING" id="1423730.FC75_GL001375"/>
<dbReference type="RefSeq" id="WP_054665250.1">
    <property type="nucleotide sequence ID" value="NZ_AYZJ01000026.1"/>
</dbReference>
<name>A0A0R2FHA8_9LACO</name>
<gene>
    <name evidence="2" type="ORF">FC75_GL001375</name>
</gene>
<feature type="transmembrane region" description="Helical" evidence="1">
    <location>
        <begin position="28"/>
        <end position="50"/>
    </location>
</feature>
<keyword evidence="1" id="KW-0812">Transmembrane</keyword>
<comment type="caution">
    <text evidence="2">The sequence shown here is derived from an EMBL/GenBank/DDBJ whole genome shotgun (WGS) entry which is preliminary data.</text>
</comment>
<sequence>MLAIVYLSYLAFCLLVFKAVWRSAWPLLDTLCTVIAMVLPGIGLALAIWWRASYRPVDATALTAAHLAERFEPVVNYSAMRQTAKEDLTAEELKPALGVPRAGGHTNVVVQLHRQAVDGAGAILQTAMNSGDVDTVHYAATT</sequence>
<reference evidence="2 3" key="1">
    <citation type="journal article" date="2015" name="Genome Announc.">
        <title>Expanding the biotechnology potential of lactobacilli through comparative genomics of 213 strains and associated genera.</title>
        <authorList>
            <person name="Sun Z."/>
            <person name="Harris H.M."/>
            <person name="McCann A."/>
            <person name="Guo C."/>
            <person name="Argimon S."/>
            <person name="Zhang W."/>
            <person name="Yang X."/>
            <person name="Jeffery I.B."/>
            <person name="Cooney J.C."/>
            <person name="Kagawa T.F."/>
            <person name="Liu W."/>
            <person name="Song Y."/>
            <person name="Salvetti E."/>
            <person name="Wrobel A."/>
            <person name="Rasinkangas P."/>
            <person name="Parkhill J."/>
            <person name="Rea M.C."/>
            <person name="O'Sullivan O."/>
            <person name="Ritari J."/>
            <person name="Douillard F.P."/>
            <person name="Paul Ross R."/>
            <person name="Yang R."/>
            <person name="Briner A.E."/>
            <person name="Felis G.E."/>
            <person name="de Vos W.M."/>
            <person name="Barrangou R."/>
            <person name="Klaenhammer T.R."/>
            <person name="Caufield P.W."/>
            <person name="Cui Y."/>
            <person name="Zhang H."/>
            <person name="O'Toole P.W."/>
        </authorList>
    </citation>
    <scope>NUCLEOTIDE SEQUENCE [LARGE SCALE GENOMIC DNA]</scope>
    <source>
        <strain evidence="2 3">DSM 22697</strain>
    </source>
</reference>
<proteinExistence type="predicted"/>
<protein>
    <submittedName>
        <fullName evidence="2">Uncharacterized protein</fullName>
    </submittedName>
</protein>
<dbReference type="AlphaFoldDB" id="A0A0R2FHA8"/>
<keyword evidence="1" id="KW-0472">Membrane</keyword>
<accession>A0A0R2FHA8</accession>
<organism evidence="2 3">
    <name type="scientific">Lacticaseibacillus camelliae DSM 22697 = JCM 13995</name>
    <dbReference type="NCBI Taxonomy" id="1423730"/>
    <lineage>
        <taxon>Bacteria</taxon>
        <taxon>Bacillati</taxon>
        <taxon>Bacillota</taxon>
        <taxon>Bacilli</taxon>
        <taxon>Lactobacillales</taxon>
        <taxon>Lactobacillaceae</taxon>
        <taxon>Lacticaseibacillus</taxon>
    </lineage>
</organism>
<keyword evidence="3" id="KW-1185">Reference proteome</keyword>
<evidence type="ECO:0000313" key="2">
    <source>
        <dbReference type="EMBL" id="KRN23796.1"/>
    </source>
</evidence>
<dbReference type="PATRIC" id="fig|1423730.4.peg.1447"/>
<keyword evidence="1" id="KW-1133">Transmembrane helix</keyword>
<evidence type="ECO:0000313" key="3">
    <source>
        <dbReference type="Proteomes" id="UP000050865"/>
    </source>
</evidence>
<evidence type="ECO:0000256" key="1">
    <source>
        <dbReference type="SAM" id="Phobius"/>
    </source>
</evidence>
<dbReference type="EMBL" id="AYZJ01000026">
    <property type="protein sequence ID" value="KRN23796.1"/>
    <property type="molecule type" value="Genomic_DNA"/>
</dbReference>